<dbReference type="Proteomes" id="UP000572268">
    <property type="component" value="Unassembled WGS sequence"/>
</dbReference>
<organism evidence="2 3">
    <name type="scientific">Perkinsus olseni</name>
    <name type="common">Perkinsus atlanticus</name>
    <dbReference type="NCBI Taxonomy" id="32597"/>
    <lineage>
        <taxon>Eukaryota</taxon>
        <taxon>Sar</taxon>
        <taxon>Alveolata</taxon>
        <taxon>Perkinsozoa</taxon>
        <taxon>Perkinsea</taxon>
        <taxon>Perkinsida</taxon>
        <taxon>Perkinsidae</taxon>
        <taxon>Perkinsus</taxon>
    </lineage>
</organism>
<feature type="compositionally biased region" description="Basic residues" evidence="1">
    <location>
        <begin position="16"/>
        <end position="26"/>
    </location>
</feature>
<gene>
    <name evidence="2" type="ORF">FOL46_000416</name>
</gene>
<comment type="caution">
    <text evidence="2">The sequence shown here is derived from an EMBL/GenBank/DDBJ whole genome shotgun (WGS) entry which is preliminary data.</text>
</comment>
<accession>A0A7J6KWG9</accession>
<evidence type="ECO:0000313" key="2">
    <source>
        <dbReference type="EMBL" id="KAF4651242.1"/>
    </source>
</evidence>
<feature type="compositionally biased region" description="Polar residues" evidence="1">
    <location>
        <begin position="1"/>
        <end position="13"/>
    </location>
</feature>
<sequence length="331" mass="37098">MSEGHSVTSNGQQLMRAKRGGPKPKGRASEKKDLRVRLTKVAERTGVVLNEAELAIMRQLPSNAYIEVCKRWILLIKLGRFSSGRSNGLCLRDREMVGVEEIARRLGQKTHQWWLQNGKVCESSRGDLDQVTEPNEDVERTSRGRTGGRRGHHHQTHWNYARRANTTATPARSLEDQVMPATSASVQKSEFIYFNFKFREVALNFNAKYFKYLSSPSNGQGFRELRGPNVSHPTRPLLCGKDVQPIEGKAAASSDSDSQASEDSIEEILCDPIPENKAKSRLQSSGHPVKSTKSRLARPMTGRALYQATVGWRREEGANRSISRNLELEAV</sequence>
<reference evidence="2 3" key="1">
    <citation type="submission" date="2020-04" db="EMBL/GenBank/DDBJ databases">
        <title>Perkinsus olseni comparative genomics.</title>
        <authorList>
            <person name="Bogema D.R."/>
        </authorList>
    </citation>
    <scope>NUCLEOTIDE SEQUENCE [LARGE SCALE GENOMIC DNA]</scope>
    <source>
        <strain evidence="2">ATCC PRA-31</strain>
    </source>
</reference>
<feature type="region of interest" description="Disordered" evidence="1">
    <location>
        <begin position="1"/>
        <end position="32"/>
    </location>
</feature>
<evidence type="ECO:0000313" key="3">
    <source>
        <dbReference type="Proteomes" id="UP000572268"/>
    </source>
</evidence>
<evidence type="ECO:0000256" key="1">
    <source>
        <dbReference type="SAM" id="MobiDB-lite"/>
    </source>
</evidence>
<feature type="region of interest" description="Disordered" evidence="1">
    <location>
        <begin position="276"/>
        <end position="300"/>
    </location>
</feature>
<proteinExistence type="predicted"/>
<name>A0A7J6KWG9_PEROL</name>
<protein>
    <submittedName>
        <fullName evidence="2">Uncharacterized protein</fullName>
    </submittedName>
</protein>
<dbReference type="AlphaFoldDB" id="A0A7J6KWG9"/>
<feature type="region of interest" description="Disordered" evidence="1">
    <location>
        <begin position="125"/>
        <end position="163"/>
    </location>
</feature>
<feature type="compositionally biased region" description="Basic residues" evidence="1">
    <location>
        <begin position="146"/>
        <end position="156"/>
    </location>
</feature>
<dbReference type="EMBL" id="JABANN010001088">
    <property type="protein sequence ID" value="KAF4651242.1"/>
    <property type="molecule type" value="Genomic_DNA"/>
</dbReference>